<sequence>MTDVSGQAIVARPPPSIVLISFDLQVAISDVEAISIGGMQPMGEVGEEGGGRVVGGGGGDGW</sequence>
<keyword evidence="3" id="KW-1185">Reference proteome</keyword>
<name>A0A2H3DE42_ARMGA</name>
<protein>
    <submittedName>
        <fullName evidence="2">Uncharacterized protein</fullName>
    </submittedName>
</protein>
<proteinExistence type="predicted"/>
<evidence type="ECO:0000313" key="2">
    <source>
        <dbReference type="EMBL" id="PBK85746.1"/>
    </source>
</evidence>
<feature type="region of interest" description="Disordered" evidence="1">
    <location>
        <begin position="40"/>
        <end position="62"/>
    </location>
</feature>
<dbReference type="OMA" id="GMQPMGE"/>
<evidence type="ECO:0000313" key="3">
    <source>
        <dbReference type="Proteomes" id="UP000217790"/>
    </source>
</evidence>
<organism evidence="2 3">
    <name type="scientific">Armillaria gallica</name>
    <name type="common">Bulbous honey fungus</name>
    <name type="synonym">Armillaria bulbosa</name>
    <dbReference type="NCBI Taxonomy" id="47427"/>
    <lineage>
        <taxon>Eukaryota</taxon>
        <taxon>Fungi</taxon>
        <taxon>Dikarya</taxon>
        <taxon>Basidiomycota</taxon>
        <taxon>Agaricomycotina</taxon>
        <taxon>Agaricomycetes</taxon>
        <taxon>Agaricomycetidae</taxon>
        <taxon>Agaricales</taxon>
        <taxon>Marasmiineae</taxon>
        <taxon>Physalacriaceae</taxon>
        <taxon>Armillaria</taxon>
    </lineage>
</organism>
<dbReference type="InParanoid" id="A0A2H3DE42"/>
<dbReference type="OrthoDB" id="10454774at2759"/>
<feature type="compositionally biased region" description="Gly residues" evidence="1">
    <location>
        <begin position="51"/>
        <end position="62"/>
    </location>
</feature>
<dbReference type="EMBL" id="KZ293689">
    <property type="protein sequence ID" value="PBK85746.1"/>
    <property type="molecule type" value="Genomic_DNA"/>
</dbReference>
<evidence type="ECO:0000256" key="1">
    <source>
        <dbReference type="SAM" id="MobiDB-lite"/>
    </source>
</evidence>
<accession>A0A2H3DE42</accession>
<reference evidence="3" key="1">
    <citation type="journal article" date="2017" name="Nat. Ecol. Evol.">
        <title>Genome expansion and lineage-specific genetic innovations in the forest pathogenic fungi Armillaria.</title>
        <authorList>
            <person name="Sipos G."/>
            <person name="Prasanna A.N."/>
            <person name="Walter M.C."/>
            <person name="O'Connor E."/>
            <person name="Balint B."/>
            <person name="Krizsan K."/>
            <person name="Kiss B."/>
            <person name="Hess J."/>
            <person name="Varga T."/>
            <person name="Slot J."/>
            <person name="Riley R."/>
            <person name="Boka B."/>
            <person name="Rigling D."/>
            <person name="Barry K."/>
            <person name="Lee J."/>
            <person name="Mihaltcheva S."/>
            <person name="LaButti K."/>
            <person name="Lipzen A."/>
            <person name="Waldron R."/>
            <person name="Moloney N.M."/>
            <person name="Sperisen C."/>
            <person name="Kredics L."/>
            <person name="Vagvoelgyi C."/>
            <person name="Patrignani A."/>
            <person name="Fitzpatrick D."/>
            <person name="Nagy I."/>
            <person name="Doyle S."/>
            <person name="Anderson J.B."/>
            <person name="Grigoriev I.V."/>
            <person name="Gueldener U."/>
            <person name="Muensterkoetter M."/>
            <person name="Nagy L.G."/>
        </authorList>
    </citation>
    <scope>NUCLEOTIDE SEQUENCE [LARGE SCALE GENOMIC DNA]</scope>
    <source>
        <strain evidence="3">Ar21-2</strain>
    </source>
</reference>
<gene>
    <name evidence="2" type="ORF">ARMGADRAFT_1169476</name>
</gene>
<dbReference type="AlphaFoldDB" id="A0A2H3DE42"/>
<dbReference type="Proteomes" id="UP000217790">
    <property type="component" value="Unassembled WGS sequence"/>
</dbReference>